<dbReference type="SUPFAM" id="SSF55811">
    <property type="entry name" value="Nudix"/>
    <property type="match status" value="1"/>
</dbReference>
<accession>A0A518C7Z0</accession>
<dbReference type="InterPro" id="IPR000086">
    <property type="entry name" value="NUDIX_hydrolase_dom"/>
</dbReference>
<evidence type="ECO:0000313" key="4">
    <source>
        <dbReference type="Proteomes" id="UP000318626"/>
    </source>
</evidence>
<dbReference type="PROSITE" id="PS51462">
    <property type="entry name" value="NUDIX"/>
    <property type="match status" value="1"/>
</dbReference>
<dbReference type="InterPro" id="IPR020084">
    <property type="entry name" value="NUDIX_hydrolase_CS"/>
</dbReference>
<proteinExistence type="predicted"/>
<dbReference type="RefSeq" id="WP_144972645.1">
    <property type="nucleotide sequence ID" value="NZ_CP036289.1"/>
</dbReference>
<gene>
    <name evidence="3" type="ORF">Pan97_23750</name>
</gene>
<dbReference type="PANTHER" id="PTHR21340:SF7">
    <property type="entry name" value="NUDIX HYDROLASE DOMAIN-CONTAINING PROTEIN"/>
    <property type="match status" value="1"/>
</dbReference>
<evidence type="ECO:0000259" key="2">
    <source>
        <dbReference type="PROSITE" id="PS51462"/>
    </source>
</evidence>
<dbReference type="CDD" id="cd04662">
    <property type="entry name" value="NUDIX_Hydrolase"/>
    <property type="match status" value="1"/>
</dbReference>
<name>A0A518C7Z0_9BACT</name>
<organism evidence="3 4">
    <name type="scientific">Bremerella volcania</name>
    <dbReference type="NCBI Taxonomy" id="2527984"/>
    <lineage>
        <taxon>Bacteria</taxon>
        <taxon>Pseudomonadati</taxon>
        <taxon>Planctomycetota</taxon>
        <taxon>Planctomycetia</taxon>
        <taxon>Pirellulales</taxon>
        <taxon>Pirellulaceae</taxon>
        <taxon>Bremerella</taxon>
    </lineage>
</organism>
<evidence type="ECO:0000256" key="1">
    <source>
        <dbReference type="ARBA" id="ARBA00022801"/>
    </source>
</evidence>
<dbReference type="InterPro" id="IPR051325">
    <property type="entry name" value="Nudix_hydrolase_domain"/>
</dbReference>
<protein>
    <submittedName>
        <fullName evidence="3">RNA pyrophosphohydrolase</fullName>
    </submittedName>
</protein>
<dbReference type="InterPro" id="IPR015797">
    <property type="entry name" value="NUDIX_hydrolase-like_dom_sf"/>
</dbReference>
<dbReference type="AlphaFoldDB" id="A0A518C7Z0"/>
<dbReference type="Proteomes" id="UP000318626">
    <property type="component" value="Chromosome"/>
</dbReference>
<dbReference type="GO" id="GO:0004081">
    <property type="term" value="F:bis(5'-nucleosyl)-tetraphosphatase (asymmetrical) activity"/>
    <property type="evidence" value="ECO:0007669"/>
    <property type="project" value="TreeGrafter"/>
</dbReference>
<feature type="domain" description="Nudix hydrolase" evidence="2">
    <location>
        <begin position="3"/>
        <end position="151"/>
    </location>
</feature>
<dbReference type="Pfam" id="PF00293">
    <property type="entry name" value="NUDIX"/>
    <property type="match status" value="1"/>
</dbReference>
<dbReference type="GO" id="GO:0006754">
    <property type="term" value="P:ATP biosynthetic process"/>
    <property type="evidence" value="ECO:0007669"/>
    <property type="project" value="TreeGrafter"/>
</dbReference>
<dbReference type="GO" id="GO:0006167">
    <property type="term" value="P:AMP biosynthetic process"/>
    <property type="evidence" value="ECO:0007669"/>
    <property type="project" value="TreeGrafter"/>
</dbReference>
<dbReference type="KEGG" id="bvo:Pan97_23750"/>
<evidence type="ECO:0000313" key="3">
    <source>
        <dbReference type="EMBL" id="QDU75345.1"/>
    </source>
</evidence>
<dbReference type="EMBL" id="CP036289">
    <property type="protein sequence ID" value="QDU75345.1"/>
    <property type="molecule type" value="Genomic_DNA"/>
</dbReference>
<dbReference type="PANTHER" id="PTHR21340">
    <property type="entry name" value="DIADENOSINE 5,5-P1,P4-TETRAPHOSPHATE PYROPHOSPHOHYDROLASE MUTT"/>
    <property type="match status" value="1"/>
</dbReference>
<reference evidence="4" key="1">
    <citation type="submission" date="2019-02" db="EMBL/GenBank/DDBJ databases">
        <title>Deep-cultivation of Planctomycetes and their phenomic and genomic characterization uncovers novel biology.</title>
        <authorList>
            <person name="Wiegand S."/>
            <person name="Jogler M."/>
            <person name="Boedeker C."/>
            <person name="Pinto D."/>
            <person name="Vollmers J."/>
            <person name="Rivas-Marin E."/>
            <person name="Kohn T."/>
            <person name="Peeters S.H."/>
            <person name="Heuer A."/>
            <person name="Rast P."/>
            <person name="Oberbeckmann S."/>
            <person name="Bunk B."/>
            <person name="Jeske O."/>
            <person name="Meyerdierks A."/>
            <person name="Storesund J.E."/>
            <person name="Kallscheuer N."/>
            <person name="Luecker S."/>
            <person name="Lage O.M."/>
            <person name="Pohl T."/>
            <person name="Merkel B.J."/>
            <person name="Hornburger P."/>
            <person name="Mueller R.-W."/>
            <person name="Bruemmer F."/>
            <person name="Labrenz M."/>
            <person name="Spormann A.M."/>
            <person name="Op den Camp H."/>
            <person name="Overmann J."/>
            <person name="Amann R."/>
            <person name="Jetten M.S.M."/>
            <person name="Mascher T."/>
            <person name="Medema M.H."/>
            <person name="Devos D.P."/>
            <person name="Kaster A.-K."/>
            <person name="Ovreas L."/>
            <person name="Rohde M."/>
            <person name="Galperin M.Y."/>
            <person name="Jogler C."/>
        </authorList>
    </citation>
    <scope>NUCLEOTIDE SEQUENCE [LARGE SCALE GENOMIC DNA]</scope>
    <source>
        <strain evidence="4">Pan97</strain>
    </source>
</reference>
<sequence>MAKPKQSAGLVMFRLCEGQCQVLLGHPGGPFFQKKDAGVWSIPKGELDEGEDAFAAAQREFQEETGLVAHGPFIQLTPIQQKGGKIVHAWAFEGDCDPTTIISNTFPIEWPPKSGRQIEIPEIDRAEFFDLPEAKMRINQAQAALLDELAEKLAGQRLA</sequence>
<keyword evidence="4" id="KW-1185">Reference proteome</keyword>
<keyword evidence="1 3" id="KW-0378">Hydrolase</keyword>
<dbReference type="Gene3D" id="3.90.79.10">
    <property type="entry name" value="Nucleoside Triphosphate Pyrophosphohydrolase"/>
    <property type="match status" value="1"/>
</dbReference>
<dbReference type="OrthoDB" id="9816289at2"/>
<dbReference type="PROSITE" id="PS00893">
    <property type="entry name" value="NUDIX_BOX"/>
    <property type="match status" value="1"/>
</dbReference>